<comment type="caution">
    <text evidence="2">The sequence shown here is derived from an EMBL/GenBank/DDBJ whole genome shotgun (WGS) entry which is preliminary data.</text>
</comment>
<keyword evidence="1" id="KW-0812">Transmembrane</keyword>
<dbReference type="AlphaFoldDB" id="A0A0J8JH62"/>
<keyword evidence="1" id="KW-0472">Membrane</keyword>
<feature type="transmembrane region" description="Helical" evidence="1">
    <location>
        <begin position="40"/>
        <end position="63"/>
    </location>
</feature>
<dbReference type="STRING" id="1513271.XM47_18085"/>
<evidence type="ECO:0000256" key="1">
    <source>
        <dbReference type="SAM" id="Phobius"/>
    </source>
</evidence>
<keyword evidence="1" id="KW-1133">Transmembrane helix</keyword>
<accession>A0A0J8JH62</accession>
<protein>
    <submittedName>
        <fullName evidence="2">Uncharacterized protein</fullName>
    </submittedName>
</protein>
<gene>
    <name evidence="2" type="ORF">XM47_18085</name>
</gene>
<dbReference type="EMBL" id="LAZL01000044">
    <property type="protein sequence ID" value="KMT63731.1"/>
    <property type="molecule type" value="Genomic_DNA"/>
</dbReference>
<proteinExistence type="predicted"/>
<name>A0A0J8JH62_9ALTE</name>
<dbReference type="Proteomes" id="UP000037600">
    <property type="component" value="Unassembled WGS sequence"/>
</dbReference>
<sequence>MKISVGKLSAWFAIIGTIGIFSFIPWLIYKLITNNSSYDYLLFFSIVVGLLFTVIHYILSLFVKCPKCGNLLMIKGFKKTKSDIHDNGLEVAFLWFTNKVHCMHCGIKLDNNGI</sequence>
<evidence type="ECO:0000313" key="3">
    <source>
        <dbReference type="Proteomes" id="UP000037600"/>
    </source>
</evidence>
<keyword evidence="3" id="KW-1185">Reference proteome</keyword>
<evidence type="ECO:0000313" key="2">
    <source>
        <dbReference type="EMBL" id="KMT63731.1"/>
    </source>
</evidence>
<feature type="transmembrane region" description="Helical" evidence="1">
    <location>
        <begin position="9"/>
        <end position="28"/>
    </location>
</feature>
<reference evidence="2 3" key="1">
    <citation type="submission" date="2015-04" db="EMBL/GenBank/DDBJ databases">
        <title>Draft Genome Sequence of the Novel Agar-Digesting Marine Bacterium Q1.</title>
        <authorList>
            <person name="Li Y."/>
            <person name="Li D."/>
            <person name="Chen G."/>
            <person name="Du Z."/>
        </authorList>
    </citation>
    <scope>NUCLEOTIDE SEQUENCE [LARGE SCALE GENOMIC DNA]</scope>
    <source>
        <strain evidence="2 3">Q1</strain>
    </source>
</reference>
<organism evidence="2 3">
    <name type="scientific">Catenovulum maritimum</name>
    <dbReference type="NCBI Taxonomy" id="1513271"/>
    <lineage>
        <taxon>Bacteria</taxon>
        <taxon>Pseudomonadati</taxon>
        <taxon>Pseudomonadota</taxon>
        <taxon>Gammaproteobacteria</taxon>
        <taxon>Alteromonadales</taxon>
        <taxon>Alteromonadaceae</taxon>
        <taxon>Catenovulum</taxon>
    </lineage>
</organism>